<dbReference type="VEuPathDB" id="FungiDB:SDRG_15516"/>
<dbReference type="GeneID" id="19956243"/>
<dbReference type="OrthoDB" id="10425336at2759"/>
<dbReference type="Proteomes" id="UP000030762">
    <property type="component" value="Unassembled WGS sequence"/>
</dbReference>
<organism evidence="2 3">
    <name type="scientific">Saprolegnia diclina (strain VS20)</name>
    <dbReference type="NCBI Taxonomy" id="1156394"/>
    <lineage>
        <taxon>Eukaryota</taxon>
        <taxon>Sar</taxon>
        <taxon>Stramenopiles</taxon>
        <taxon>Oomycota</taxon>
        <taxon>Saprolegniomycetes</taxon>
        <taxon>Saprolegniales</taxon>
        <taxon>Saprolegniaceae</taxon>
        <taxon>Saprolegnia</taxon>
    </lineage>
</organism>
<protein>
    <submittedName>
        <fullName evidence="2">Uncharacterized protein</fullName>
    </submittedName>
</protein>
<dbReference type="InParanoid" id="T0R3Q0"/>
<feature type="region of interest" description="Disordered" evidence="1">
    <location>
        <begin position="55"/>
        <end position="78"/>
    </location>
</feature>
<dbReference type="EMBL" id="JH767225">
    <property type="protein sequence ID" value="EQC26678.1"/>
    <property type="molecule type" value="Genomic_DNA"/>
</dbReference>
<evidence type="ECO:0000313" key="3">
    <source>
        <dbReference type="Proteomes" id="UP000030762"/>
    </source>
</evidence>
<proteinExistence type="predicted"/>
<gene>
    <name evidence="2" type="ORF">SDRG_15516</name>
</gene>
<sequence>MPTAALPEPLETGPHRISMTKVRQATKGSMLMTDADVAELLDATDAAPRVVAECEKKNPAKAPTPSRPPAPAPDAVPETVPSVVDGVAKIDVLSAAEQRRSERTQFIQILERAYELQTSTKAQTKRFGARDAVERAVELYRSPRECAISDYIETTLDPAIHEFFEPYMTARAPLSASEASSYWWRRLKLA</sequence>
<feature type="compositionally biased region" description="Pro residues" evidence="1">
    <location>
        <begin position="65"/>
        <end position="74"/>
    </location>
</feature>
<evidence type="ECO:0000256" key="1">
    <source>
        <dbReference type="SAM" id="MobiDB-lite"/>
    </source>
</evidence>
<dbReference type="RefSeq" id="XP_008619913.1">
    <property type="nucleotide sequence ID" value="XM_008621691.1"/>
</dbReference>
<reference evidence="2 3" key="1">
    <citation type="submission" date="2012-04" db="EMBL/GenBank/DDBJ databases">
        <title>The Genome Sequence of Saprolegnia declina VS20.</title>
        <authorList>
            <consortium name="The Broad Institute Genome Sequencing Platform"/>
            <person name="Russ C."/>
            <person name="Nusbaum C."/>
            <person name="Tyler B."/>
            <person name="van West P."/>
            <person name="Dieguez-Uribeondo J."/>
            <person name="de Bruijn I."/>
            <person name="Tripathy S."/>
            <person name="Jiang R."/>
            <person name="Young S.K."/>
            <person name="Zeng Q."/>
            <person name="Gargeya S."/>
            <person name="Fitzgerald M."/>
            <person name="Haas B."/>
            <person name="Abouelleil A."/>
            <person name="Alvarado L."/>
            <person name="Arachchi H.M."/>
            <person name="Berlin A."/>
            <person name="Chapman S.B."/>
            <person name="Goldberg J."/>
            <person name="Griggs A."/>
            <person name="Gujja S."/>
            <person name="Hansen M."/>
            <person name="Howarth C."/>
            <person name="Imamovic A."/>
            <person name="Larimer J."/>
            <person name="McCowen C."/>
            <person name="Montmayeur A."/>
            <person name="Murphy C."/>
            <person name="Neiman D."/>
            <person name="Pearson M."/>
            <person name="Priest M."/>
            <person name="Roberts A."/>
            <person name="Saif S."/>
            <person name="Shea T."/>
            <person name="Sisk P."/>
            <person name="Sykes S."/>
            <person name="Wortman J."/>
            <person name="Nusbaum C."/>
            <person name="Birren B."/>
        </authorList>
    </citation>
    <scope>NUCLEOTIDE SEQUENCE [LARGE SCALE GENOMIC DNA]</scope>
    <source>
        <strain evidence="2 3">VS20</strain>
    </source>
</reference>
<dbReference type="AlphaFoldDB" id="T0R3Q0"/>
<accession>T0R3Q0</accession>
<keyword evidence="3" id="KW-1185">Reference proteome</keyword>
<evidence type="ECO:0000313" key="2">
    <source>
        <dbReference type="EMBL" id="EQC26678.1"/>
    </source>
</evidence>
<feature type="region of interest" description="Disordered" evidence="1">
    <location>
        <begin position="1"/>
        <end position="24"/>
    </location>
</feature>
<dbReference type="OMA" id="IHEFFEP"/>
<name>T0R3Q0_SAPDV</name>